<evidence type="ECO:0000256" key="1">
    <source>
        <dbReference type="SAM" id="Phobius"/>
    </source>
</evidence>
<dbReference type="EMBL" id="VSGZ01000032">
    <property type="protein sequence ID" value="TXY92553.1"/>
    <property type="molecule type" value="Genomic_DNA"/>
</dbReference>
<dbReference type="Proteomes" id="UP000323583">
    <property type="component" value="Unassembled WGS sequence"/>
</dbReference>
<evidence type="ECO:0000313" key="2">
    <source>
        <dbReference type="EMBL" id="TXY92553.1"/>
    </source>
</evidence>
<feature type="transmembrane region" description="Helical" evidence="1">
    <location>
        <begin position="215"/>
        <end position="235"/>
    </location>
</feature>
<dbReference type="AlphaFoldDB" id="A0A5C9SZS6"/>
<evidence type="ECO:0000313" key="3">
    <source>
        <dbReference type="Proteomes" id="UP000323583"/>
    </source>
</evidence>
<accession>A0A5C9SZS6</accession>
<keyword evidence="1" id="KW-0812">Transmembrane</keyword>
<protein>
    <submittedName>
        <fullName evidence="2">Uncharacterized protein</fullName>
    </submittedName>
</protein>
<organism evidence="2 3">
    <name type="scientific">Vibrio cholerae</name>
    <dbReference type="NCBI Taxonomy" id="666"/>
    <lineage>
        <taxon>Bacteria</taxon>
        <taxon>Pseudomonadati</taxon>
        <taxon>Pseudomonadota</taxon>
        <taxon>Gammaproteobacteria</taxon>
        <taxon>Vibrionales</taxon>
        <taxon>Vibrionaceae</taxon>
        <taxon>Vibrio</taxon>
    </lineage>
</organism>
<proteinExistence type="predicted"/>
<dbReference type="RefSeq" id="WP_000538236.1">
    <property type="nucleotide sequence ID" value="NZ_VHOE01000035.1"/>
</dbReference>
<comment type="caution">
    <text evidence="2">The sequence shown here is derived from an EMBL/GenBank/DDBJ whole genome shotgun (WGS) entry which is preliminary data.</text>
</comment>
<sequence length="374" mass="42096">MGVISSFNNLDKRFAWSFLGFMLAAIFGGITIYTEFFRVNTPSVIVEIVNEANVLDVKEDINEIKVFYGDVDIKSLNQTLSVLFVRVKNIGGAPILNGYYDKNYPFNITLKEGKFLKVEQLNATNGYLESAAQPKIETDKKILLPEVILETSESYTIKILALHNSNSNIVIDVLGKIAGTKEIKLTHLNTEDKELSFWGSVFYGDSLVQLARLPIYFFGFVFGLAFTFGPIAIASDAISARKRKKVVAQYKEYVKGELSEFHEVIFSTYINDGLSPLAEAKEALSDKRNWGRLLQRENKDPEAVENIPQSPARQLIFEQDERIASGPLYRKHRAARLIRKIGALTKSEDNQININESVESGLSKFIDFVVIKES</sequence>
<feature type="transmembrane region" description="Helical" evidence="1">
    <location>
        <begin position="14"/>
        <end position="33"/>
    </location>
</feature>
<gene>
    <name evidence="2" type="ORF">FXE67_06800</name>
</gene>
<keyword evidence="1" id="KW-1133">Transmembrane helix</keyword>
<reference evidence="2 3" key="1">
    <citation type="submission" date="2019-06" db="EMBL/GenBank/DDBJ databases">
        <title>Vibrio cholerae phylogeny based on whole-genome sequencing reveals genetic diversity and population strucutre.</title>
        <authorList>
            <person name="Zhiqiu Y."/>
            <person name="Bin L."/>
            <person name="Lingyan J."/>
        </authorList>
    </citation>
    <scope>NUCLEOTIDE SEQUENCE [LARGE SCALE GENOMIC DNA]</scope>
    <source>
        <strain evidence="2 3">N2768</strain>
    </source>
</reference>
<name>A0A5C9SZS6_VIBCL</name>
<keyword evidence="1" id="KW-0472">Membrane</keyword>